<reference evidence="2 3" key="1">
    <citation type="submission" date="2023-10" db="EMBL/GenBank/DDBJ databases">
        <title>Complete genome sequence of a Sphingomonadaceae bacterium.</title>
        <authorList>
            <person name="Yan C."/>
        </authorList>
    </citation>
    <scope>NUCLEOTIDE SEQUENCE [LARGE SCALE GENOMIC DNA]</scope>
    <source>
        <strain evidence="2 3">SCSIO 66989</strain>
    </source>
</reference>
<evidence type="ECO:0000313" key="3">
    <source>
        <dbReference type="Proteomes" id="UP001302429"/>
    </source>
</evidence>
<dbReference type="RefSeq" id="WP_317080068.1">
    <property type="nucleotide sequence ID" value="NZ_CP136594.1"/>
</dbReference>
<keyword evidence="1" id="KW-0472">Membrane</keyword>
<protein>
    <submittedName>
        <fullName evidence="2">Uncharacterized protein</fullName>
    </submittedName>
</protein>
<feature type="transmembrane region" description="Helical" evidence="1">
    <location>
        <begin position="41"/>
        <end position="58"/>
    </location>
</feature>
<evidence type="ECO:0000313" key="2">
    <source>
        <dbReference type="EMBL" id="WOE73843.1"/>
    </source>
</evidence>
<name>A0AA97F4F1_9SPHN</name>
<sequence length="162" mass="17824">MAIFSVGIALVILTQDAFTPLGNHLSDEVLADIKYGIFLDQILLAVLFLAPSLWWHLVDHFENIKTQFSILAFLVSYSAFISVTIIALIGSVIVVSGVTALYQCRDAGPSEPLPDGTQFYTLCDPISGYGIEYLVIWPILILFMLAALKTATHFSTLLRSNK</sequence>
<evidence type="ECO:0000256" key="1">
    <source>
        <dbReference type="SAM" id="Phobius"/>
    </source>
</evidence>
<keyword evidence="1" id="KW-1133">Transmembrane helix</keyword>
<dbReference type="Proteomes" id="UP001302429">
    <property type="component" value="Chromosome"/>
</dbReference>
<keyword evidence="3" id="KW-1185">Reference proteome</keyword>
<gene>
    <name evidence="2" type="ORF">RB602_08150</name>
</gene>
<dbReference type="AlphaFoldDB" id="A0AA97F4F1"/>
<keyword evidence="1" id="KW-0812">Transmembrane</keyword>
<feature type="transmembrane region" description="Helical" evidence="1">
    <location>
        <begin position="70"/>
        <end position="102"/>
    </location>
</feature>
<organism evidence="2 3">
    <name type="scientific">Alterisphingorhabdus coralli</name>
    <dbReference type="NCBI Taxonomy" id="3071408"/>
    <lineage>
        <taxon>Bacteria</taxon>
        <taxon>Pseudomonadati</taxon>
        <taxon>Pseudomonadota</taxon>
        <taxon>Alphaproteobacteria</taxon>
        <taxon>Sphingomonadales</taxon>
        <taxon>Sphingomonadaceae</taxon>
        <taxon>Alterisphingorhabdus (ex Yan et al. 2024)</taxon>
    </lineage>
</organism>
<proteinExistence type="predicted"/>
<dbReference type="KEGG" id="acoa:RB602_08150"/>
<feature type="transmembrane region" description="Helical" evidence="1">
    <location>
        <begin position="135"/>
        <end position="158"/>
    </location>
</feature>
<dbReference type="EMBL" id="CP136594">
    <property type="protein sequence ID" value="WOE73843.1"/>
    <property type="molecule type" value="Genomic_DNA"/>
</dbReference>
<accession>A0AA97F4F1</accession>